<feature type="domain" description="O-methyltransferase C-terminal" evidence="4">
    <location>
        <begin position="186"/>
        <end position="352"/>
    </location>
</feature>
<dbReference type="Gene3D" id="3.40.50.150">
    <property type="entry name" value="Vaccinia Virus protein VP39"/>
    <property type="match status" value="1"/>
</dbReference>
<comment type="caution">
    <text evidence="6">The sequence shown here is derived from an EMBL/GenBank/DDBJ whole genome shotgun (WGS) entry which is preliminary data.</text>
</comment>
<dbReference type="Pfam" id="PF08100">
    <property type="entry name" value="Dimerisation"/>
    <property type="match status" value="1"/>
</dbReference>
<dbReference type="GO" id="GO:0008171">
    <property type="term" value="F:O-methyltransferase activity"/>
    <property type="evidence" value="ECO:0007669"/>
    <property type="project" value="InterPro"/>
</dbReference>
<dbReference type="Pfam" id="PF00891">
    <property type="entry name" value="Methyltransf_2"/>
    <property type="match status" value="1"/>
</dbReference>
<dbReference type="PANTHER" id="PTHR43712:SF2">
    <property type="entry name" value="O-METHYLTRANSFERASE CICE"/>
    <property type="match status" value="1"/>
</dbReference>
<dbReference type="OrthoDB" id="1606438at2759"/>
<gene>
    <name evidence="6" type="ORF">D9757_005107</name>
</gene>
<evidence type="ECO:0000256" key="3">
    <source>
        <dbReference type="ARBA" id="ARBA00022691"/>
    </source>
</evidence>
<evidence type="ECO:0000256" key="1">
    <source>
        <dbReference type="ARBA" id="ARBA00022603"/>
    </source>
</evidence>
<dbReference type="PROSITE" id="PS51683">
    <property type="entry name" value="SAM_OMT_II"/>
    <property type="match status" value="1"/>
</dbReference>
<organism evidence="6 7">
    <name type="scientific">Collybiopsis confluens</name>
    <dbReference type="NCBI Taxonomy" id="2823264"/>
    <lineage>
        <taxon>Eukaryota</taxon>
        <taxon>Fungi</taxon>
        <taxon>Dikarya</taxon>
        <taxon>Basidiomycota</taxon>
        <taxon>Agaricomycotina</taxon>
        <taxon>Agaricomycetes</taxon>
        <taxon>Agaricomycetidae</taxon>
        <taxon>Agaricales</taxon>
        <taxon>Marasmiineae</taxon>
        <taxon>Omphalotaceae</taxon>
        <taxon>Collybiopsis</taxon>
    </lineage>
</organism>
<keyword evidence="3" id="KW-0949">S-adenosyl-L-methionine</keyword>
<accession>A0A8H5MCK0</accession>
<reference evidence="6 7" key="1">
    <citation type="journal article" date="2020" name="ISME J.">
        <title>Uncovering the hidden diversity of litter-decomposition mechanisms in mushroom-forming fungi.</title>
        <authorList>
            <person name="Floudas D."/>
            <person name="Bentzer J."/>
            <person name="Ahren D."/>
            <person name="Johansson T."/>
            <person name="Persson P."/>
            <person name="Tunlid A."/>
        </authorList>
    </citation>
    <scope>NUCLEOTIDE SEQUENCE [LARGE SCALE GENOMIC DNA]</scope>
    <source>
        <strain evidence="6 7">CBS 406.79</strain>
    </source>
</reference>
<evidence type="ECO:0000313" key="6">
    <source>
        <dbReference type="EMBL" id="KAF5389003.1"/>
    </source>
</evidence>
<evidence type="ECO:0000313" key="7">
    <source>
        <dbReference type="Proteomes" id="UP000518752"/>
    </source>
</evidence>
<dbReference type="AlphaFoldDB" id="A0A8H5MCK0"/>
<evidence type="ECO:0000259" key="5">
    <source>
        <dbReference type="Pfam" id="PF08100"/>
    </source>
</evidence>
<name>A0A8H5MCK0_9AGAR</name>
<keyword evidence="2" id="KW-0808">Transferase</keyword>
<dbReference type="InterPro" id="IPR012967">
    <property type="entry name" value="COMT_dimerisation"/>
</dbReference>
<dbReference type="GO" id="GO:0032259">
    <property type="term" value="P:methylation"/>
    <property type="evidence" value="ECO:0007669"/>
    <property type="project" value="UniProtKB-KW"/>
</dbReference>
<feature type="domain" description="O-methyltransferase dimerisation" evidence="5">
    <location>
        <begin position="84"/>
        <end position="159"/>
    </location>
</feature>
<dbReference type="EMBL" id="JAACJN010000025">
    <property type="protein sequence ID" value="KAF5389003.1"/>
    <property type="molecule type" value="Genomic_DNA"/>
</dbReference>
<proteinExistence type="predicted"/>
<dbReference type="SUPFAM" id="SSF53335">
    <property type="entry name" value="S-adenosyl-L-methionine-dependent methyltransferases"/>
    <property type="match status" value="1"/>
</dbReference>
<dbReference type="InterPro" id="IPR016461">
    <property type="entry name" value="COMT-like"/>
</dbReference>
<dbReference type="GO" id="GO:0046983">
    <property type="term" value="F:protein dimerization activity"/>
    <property type="evidence" value="ECO:0007669"/>
    <property type="project" value="InterPro"/>
</dbReference>
<evidence type="ECO:0008006" key="8">
    <source>
        <dbReference type="Google" id="ProtNLM"/>
    </source>
</evidence>
<keyword evidence="7" id="KW-1185">Reference proteome</keyword>
<evidence type="ECO:0000256" key="2">
    <source>
        <dbReference type="ARBA" id="ARBA00022679"/>
    </source>
</evidence>
<dbReference type="InterPro" id="IPR036390">
    <property type="entry name" value="WH_DNA-bd_sf"/>
</dbReference>
<dbReference type="InterPro" id="IPR036388">
    <property type="entry name" value="WH-like_DNA-bd_sf"/>
</dbReference>
<dbReference type="PANTHER" id="PTHR43712">
    <property type="entry name" value="PUTATIVE (AFU_ORTHOLOGUE AFUA_4G14580)-RELATED"/>
    <property type="match status" value="1"/>
</dbReference>
<dbReference type="Proteomes" id="UP000518752">
    <property type="component" value="Unassembled WGS sequence"/>
</dbReference>
<keyword evidence="1" id="KW-0489">Methyltransferase</keyword>
<dbReference type="InterPro" id="IPR029063">
    <property type="entry name" value="SAM-dependent_MTases_sf"/>
</dbReference>
<evidence type="ECO:0000259" key="4">
    <source>
        <dbReference type="Pfam" id="PF00891"/>
    </source>
</evidence>
<sequence length="369" mass="40048">MPLFPHFLRRLENSKKTASMSPTAVRADDLKALVGILSNAVDVVTAEYAKGGHVVPSLDSTEPACAQLGFAVASPGHVMTNKSYGYYEPSALLVACNAKVADILLDKPDGMHISEIAKASRLDQGKLGRIIRMLVTKHCFREVKPDVFANNRLSVKLLSTDPVSGLVGHIEALFDPKSGHSSLAADTSFKRAHGCPVFDYYGTPEGNKRLDAMVGWGDVTGKGNLPKAYPWSTCQPGTIVCDVGGGNGHIMLDLVGSVPQLKIVVQDTPAVIEQAKELWSKDKPDSVQSGSVRFEAMDFLKDAPVASCDFYYLRHVLHDWPDSECLKILQNVRKAAQWSSKLLLHEFVLQHVVRGSGSAIEEVNVPGFL</sequence>
<dbReference type="InterPro" id="IPR001077">
    <property type="entry name" value="COMT_C"/>
</dbReference>
<dbReference type="SUPFAM" id="SSF46785">
    <property type="entry name" value="Winged helix' DNA-binding domain"/>
    <property type="match status" value="1"/>
</dbReference>
<protein>
    <recommendedName>
        <fullName evidence="8">O-methyltransferase domain-containing protein</fullName>
    </recommendedName>
</protein>
<dbReference type="Gene3D" id="1.10.10.10">
    <property type="entry name" value="Winged helix-like DNA-binding domain superfamily/Winged helix DNA-binding domain"/>
    <property type="match status" value="1"/>
</dbReference>